<feature type="binding site" evidence="9">
    <location>
        <begin position="88"/>
        <end position="90"/>
    </location>
    <ligand>
        <name>substrate</name>
    </ligand>
</feature>
<dbReference type="PIRSF" id="PIRSF004532">
    <property type="entry name" value="GlpX"/>
    <property type="match status" value="1"/>
</dbReference>
<evidence type="ECO:0000313" key="10">
    <source>
        <dbReference type="EMBL" id="SUI42441.1"/>
    </source>
</evidence>
<dbReference type="AlphaFoldDB" id="A0A379Y9G7"/>
<evidence type="ECO:0000313" key="11">
    <source>
        <dbReference type="Proteomes" id="UP000254765"/>
    </source>
</evidence>
<dbReference type="Gene3D" id="3.40.190.90">
    <property type="match status" value="1"/>
</dbReference>
<evidence type="ECO:0000256" key="4">
    <source>
        <dbReference type="ARBA" id="ARBA00022801"/>
    </source>
</evidence>
<feature type="binding site" evidence="8">
    <location>
        <position position="57"/>
    </location>
    <ligand>
        <name>Mn(2+)</name>
        <dbReference type="ChEBI" id="CHEBI:29035"/>
        <label>1</label>
    </ligand>
</feature>
<evidence type="ECO:0000256" key="3">
    <source>
        <dbReference type="ARBA" id="ARBA00022723"/>
    </source>
</evidence>
<protein>
    <recommendedName>
        <fullName evidence="7">Fructose-1,6-bisphosphatase</fullName>
    </recommendedName>
</protein>
<evidence type="ECO:0000256" key="6">
    <source>
        <dbReference type="ARBA" id="ARBA00023277"/>
    </source>
</evidence>
<evidence type="ECO:0000256" key="1">
    <source>
        <dbReference type="ARBA" id="ARBA00001273"/>
    </source>
</evidence>
<feature type="binding site" evidence="8">
    <location>
        <position position="88"/>
    </location>
    <ligand>
        <name>Mn(2+)</name>
        <dbReference type="ChEBI" id="CHEBI:29035"/>
        <label>2</label>
    </ligand>
</feature>
<dbReference type="GO" id="GO:0006094">
    <property type="term" value="P:gluconeogenesis"/>
    <property type="evidence" value="ECO:0007669"/>
    <property type="project" value="InterPro"/>
</dbReference>
<feature type="binding site" evidence="9">
    <location>
        <position position="210"/>
    </location>
    <ligand>
        <name>substrate</name>
    </ligand>
</feature>
<dbReference type="GO" id="GO:0030145">
    <property type="term" value="F:manganese ion binding"/>
    <property type="evidence" value="ECO:0007669"/>
    <property type="project" value="UniProtKB-ARBA"/>
</dbReference>
<dbReference type="PANTHER" id="PTHR30447">
    <property type="entry name" value="FRUCTOSE-1,6-BISPHOSPHATASE CLASS 2"/>
    <property type="match status" value="1"/>
</dbReference>
<dbReference type="GO" id="GO:0042132">
    <property type="term" value="F:fructose 1,6-bisphosphate 1-phosphatase activity"/>
    <property type="evidence" value="ECO:0007669"/>
    <property type="project" value="UniProtKB-EC"/>
</dbReference>
<name>A0A379Y9G7_SERMA</name>
<evidence type="ECO:0000256" key="7">
    <source>
        <dbReference type="PIRNR" id="PIRNR004532"/>
    </source>
</evidence>
<gene>
    <name evidence="10" type="primary">glpX</name>
    <name evidence="10" type="ORF">NCTC10211_01249</name>
</gene>
<dbReference type="CDD" id="cd01516">
    <property type="entry name" value="FBPase_glpX"/>
    <property type="match status" value="1"/>
</dbReference>
<keyword evidence="3 8" id="KW-0479">Metal-binding</keyword>
<comment type="catalytic activity">
    <reaction evidence="1">
        <text>beta-D-fructose 1,6-bisphosphate + H2O = beta-D-fructose 6-phosphate + phosphate</text>
        <dbReference type="Rhea" id="RHEA:11064"/>
        <dbReference type="ChEBI" id="CHEBI:15377"/>
        <dbReference type="ChEBI" id="CHEBI:32966"/>
        <dbReference type="ChEBI" id="CHEBI:43474"/>
        <dbReference type="ChEBI" id="CHEBI:57634"/>
        <dbReference type="EC" id="3.1.3.11"/>
    </reaction>
</comment>
<keyword evidence="6 7" id="KW-0119">Carbohydrate metabolism</keyword>
<dbReference type="NCBIfam" id="TIGR00330">
    <property type="entry name" value="glpX"/>
    <property type="match status" value="1"/>
</dbReference>
<dbReference type="InterPro" id="IPR004464">
    <property type="entry name" value="FBPase_class-2/SBPase"/>
</dbReference>
<dbReference type="FunFam" id="3.40.190.90:FF:000001">
    <property type="entry name" value="Fructose-1,6-bisphosphatase"/>
    <property type="match status" value="1"/>
</dbReference>
<feature type="binding site" evidence="8">
    <location>
        <position position="85"/>
    </location>
    <ligand>
        <name>Mn(2+)</name>
        <dbReference type="ChEBI" id="CHEBI:29035"/>
        <label>2</label>
    </ligand>
</feature>
<evidence type="ECO:0000256" key="5">
    <source>
        <dbReference type="ARBA" id="ARBA00023211"/>
    </source>
</evidence>
<dbReference type="GO" id="GO:0006071">
    <property type="term" value="P:glycerol metabolic process"/>
    <property type="evidence" value="ECO:0007669"/>
    <property type="project" value="InterPro"/>
</dbReference>
<comment type="similarity">
    <text evidence="2 7">Belongs to the FBPase class 2 family.</text>
</comment>
<accession>A0A379Y9G7</accession>
<comment type="cofactor">
    <cofactor evidence="8">
        <name>Mn(2+)</name>
        <dbReference type="ChEBI" id="CHEBI:29035"/>
    </cofactor>
</comment>
<feature type="binding site" evidence="8">
    <location>
        <position position="33"/>
    </location>
    <ligand>
        <name>Mn(2+)</name>
        <dbReference type="ChEBI" id="CHEBI:29035"/>
        <label>1</label>
    </ligand>
</feature>
<proteinExistence type="inferred from homology"/>
<dbReference type="Gene3D" id="3.30.540.10">
    <property type="entry name" value="Fructose-1,6-Bisphosphatase, subunit A, domain 1"/>
    <property type="match status" value="1"/>
</dbReference>
<sequence>MKRELAIEFSRVTEAAALAGYKWLGRGDKNAADGAAVHAMRIMLNKVDIDGRIVIGEGEIDEAPMLYIGEQVGTGQGDAVDIAVDPIEGTRMTAMGQSNALAVLAVGDRGTFLHAPDMYMEKLVVGPAARGAIDINRPLAENLQNVAERLGKPLSQLTVIVLAKPRHDGVIAQMQQLGVRVFAIPDGDVAASILTCMPESEVDVMYGIGGAPEGVISAAVIRALDGDMQARLLPRHEVKGDSAENRRIGEQELARCREMGIEAGQALRLDQMARNDNVIFSATGITKGDLLEGISRQGNMATTETLLIRASRAPSAVSVRPTIWIAKTRRCTSFCCNETGRRMAP</sequence>
<evidence type="ECO:0000256" key="2">
    <source>
        <dbReference type="ARBA" id="ARBA00008989"/>
    </source>
</evidence>
<reference evidence="10 11" key="1">
    <citation type="submission" date="2018-06" db="EMBL/GenBank/DDBJ databases">
        <authorList>
            <consortium name="Pathogen Informatics"/>
            <person name="Doyle S."/>
        </authorList>
    </citation>
    <scope>NUCLEOTIDE SEQUENCE [LARGE SCALE GENOMIC DNA]</scope>
    <source>
        <strain evidence="10 11">NCTC10211</strain>
    </source>
</reference>
<keyword evidence="4 10" id="KW-0378">Hydrolase</keyword>
<feature type="binding site" evidence="9">
    <location>
        <begin position="164"/>
        <end position="166"/>
    </location>
    <ligand>
        <name>substrate</name>
    </ligand>
</feature>
<keyword evidence="5 8" id="KW-0464">Manganese</keyword>
<dbReference type="GO" id="GO:0030388">
    <property type="term" value="P:fructose 1,6-bisphosphate metabolic process"/>
    <property type="evidence" value="ECO:0007669"/>
    <property type="project" value="TreeGrafter"/>
</dbReference>
<dbReference type="GO" id="GO:0005829">
    <property type="term" value="C:cytosol"/>
    <property type="evidence" value="ECO:0007669"/>
    <property type="project" value="TreeGrafter"/>
</dbReference>
<feature type="binding site" evidence="9">
    <location>
        <position position="119"/>
    </location>
    <ligand>
        <name>substrate</name>
    </ligand>
</feature>
<evidence type="ECO:0000256" key="9">
    <source>
        <dbReference type="PIRSR" id="PIRSR004532-2"/>
    </source>
</evidence>
<dbReference type="SUPFAM" id="SSF56655">
    <property type="entry name" value="Carbohydrate phosphatase"/>
    <property type="match status" value="1"/>
</dbReference>
<dbReference type="Pfam" id="PF03320">
    <property type="entry name" value="FBPase_glpX"/>
    <property type="match status" value="1"/>
</dbReference>
<evidence type="ECO:0000256" key="8">
    <source>
        <dbReference type="PIRSR" id="PIRSR004532-1"/>
    </source>
</evidence>
<dbReference type="EMBL" id="UGYK01000002">
    <property type="protein sequence ID" value="SUI42441.1"/>
    <property type="molecule type" value="Genomic_DNA"/>
</dbReference>
<feature type="binding site" evidence="8">
    <location>
        <position position="213"/>
    </location>
    <ligand>
        <name>Mn(2+)</name>
        <dbReference type="ChEBI" id="CHEBI:29035"/>
        <label>2</label>
    </ligand>
</feature>
<dbReference type="PANTHER" id="PTHR30447:SF0">
    <property type="entry name" value="FRUCTOSE-1,6-BISPHOSPHATASE 1 CLASS 2-RELATED"/>
    <property type="match status" value="1"/>
</dbReference>
<dbReference type="Proteomes" id="UP000254765">
    <property type="component" value="Unassembled WGS sequence"/>
</dbReference>
<feature type="binding site" evidence="9">
    <location>
        <begin position="186"/>
        <end position="188"/>
    </location>
    <ligand>
        <name>substrate</name>
    </ligand>
</feature>
<organism evidence="10 11">
    <name type="scientific">Serratia marcescens</name>
    <dbReference type="NCBI Taxonomy" id="615"/>
    <lineage>
        <taxon>Bacteria</taxon>
        <taxon>Pseudomonadati</taxon>
        <taxon>Pseudomonadota</taxon>
        <taxon>Gammaproteobacteria</taxon>
        <taxon>Enterobacterales</taxon>
        <taxon>Yersiniaceae</taxon>
        <taxon>Serratia</taxon>
    </lineage>
</organism>